<name>A0A1Y5P6U8_9MICO</name>
<dbReference type="Gene3D" id="1.10.150.240">
    <property type="entry name" value="Putative phosphatase, domain 2"/>
    <property type="match status" value="1"/>
</dbReference>
<proteinExistence type="predicted"/>
<dbReference type="RefSeq" id="WP_295576310.1">
    <property type="nucleotide sequence ID" value="NZ_FLQR01000007.1"/>
</dbReference>
<evidence type="ECO:0000313" key="1">
    <source>
        <dbReference type="EMBL" id="SBS73039.1"/>
    </source>
</evidence>
<dbReference type="Gene3D" id="3.40.50.1000">
    <property type="entry name" value="HAD superfamily/HAD-like"/>
    <property type="match status" value="1"/>
</dbReference>
<dbReference type="CDD" id="cd07505">
    <property type="entry name" value="HAD_BPGM-like"/>
    <property type="match status" value="1"/>
</dbReference>
<dbReference type="InterPro" id="IPR023198">
    <property type="entry name" value="PGP-like_dom2"/>
</dbReference>
<accession>A0A1Y5P6U8</accession>
<dbReference type="PANTHER" id="PTHR18901:SF38">
    <property type="entry name" value="PSEUDOURIDINE-5'-PHOSPHATASE"/>
    <property type="match status" value="1"/>
</dbReference>
<dbReference type="InterPro" id="IPR023214">
    <property type="entry name" value="HAD_sf"/>
</dbReference>
<dbReference type="SUPFAM" id="SSF56784">
    <property type="entry name" value="HAD-like"/>
    <property type="match status" value="1"/>
</dbReference>
<dbReference type="AlphaFoldDB" id="A0A1Y5P6U8"/>
<dbReference type="NCBIfam" id="TIGR01509">
    <property type="entry name" value="HAD-SF-IA-v3"/>
    <property type="match status" value="1"/>
</dbReference>
<dbReference type="InterPro" id="IPR006439">
    <property type="entry name" value="HAD-SF_hydro_IA"/>
</dbReference>
<keyword evidence="1" id="KW-0378">Hydrolase</keyword>
<dbReference type="Pfam" id="PF00702">
    <property type="entry name" value="Hydrolase"/>
    <property type="match status" value="1"/>
</dbReference>
<reference evidence="1" key="1">
    <citation type="submission" date="2016-03" db="EMBL/GenBank/DDBJ databases">
        <authorList>
            <person name="Ploux O."/>
        </authorList>
    </citation>
    <scope>NUCLEOTIDE SEQUENCE</scope>
    <source>
        <strain evidence="1">UC1</strain>
    </source>
</reference>
<dbReference type="EMBL" id="FLQR01000007">
    <property type="protein sequence ID" value="SBS73039.1"/>
    <property type="molecule type" value="Genomic_DNA"/>
</dbReference>
<dbReference type="InterPro" id="IPR036412">
    <property type="entry name" value="HAD-like_sf"/>
</dbReference>
<protein>
    <submittedName>
        <fullName evidence="1">Putative hydrolase</fullName>
    </submittedName>
</protein>
<dbReference type="PANTHER" id="PTHR18901">
    <property type="entry name" value="2-DEOXYGLUCOSE-6-PHOSPHATE PHOSPHATASE 2"/>
    <property type="match status" value="1"/>
</dbReference>
<dbReference type="SFLD" id="SFLDS00003">
    <property type="entry name" value="Haloacid_Dehalogenase"/>
    <property type="match status" value="1"/>
</dbReference>
<gene>
    <name evidence="1" type="ORF">MIPYR_30369</name>
</gene>
<dbReference type="GO" id="GO:0016787">
    <property type="term" value="F:hydrolase activity"/>
    <property type="evidence" value="ECO:0007669"/>
    <property type="project" value="UniProtKB-KW"/>
</dbReference>
<sequence length="233" mass="23837">MSWPDAVLWDMDGTLIDSERAWLGAAEALAVRAGVTLRRADLDRLVGASMSTTASVLTAAGVTGSAAEIVAELTERVRDGLADDLVFRPGALPLAAEVHAAGIPQVIVSMSHRAIVDHVAAASPVPMASVAGDDVEHGKPHPEAYLTAASRLGVAIERCIVLEDSATGLAAGVASGAVAIAVPFYLPLDAAAAAAEWDDLAGRRLADLQALEPHPVATGTLTVPVPPAPLEEK</sequence>
<organism evidence="1">
    <name type="scientific">uncultured Microbacterium sp</name>
    <dbReference type="NCBI Taxonomy" id="191216"/>
    <lineage>
        <taxon>Bacteria</taxon>
        <taxon>Bacillati</taxon>
        <taxon>Actinomycetota</taxon>
        <taxon>Actinomycetes</taxon>
        <taxon>Micrococcales</taxon>
        <taxon>Microbacteriaceae</taxon>
        <taxon>Microbacterium</taxon>
        <taxon>environmental samples</taxon>
    </lineage>
</organism>
<dbReference type="SFLD" id="SFLDG01129">
    <property type="entry name" value="C1.5:_HAD__Beta-PGM__Phosphata"/>
    <property type="match status" value="1"/>
</dbReference>